<evidence type="ECO:0000256" key="4">
    <source>
        <dbReference type="ARBA" id="ARBA00022801"/>
    </source>
</evidence>
<dbReference type="GO" id="GO:0005525">
    <property type="term" value="F:GTP binding"/>
    <property type="evidence" value="ECO:0007669"/>
    <property type="project" value="UniProtKB-UniRule"/>
</dbReference>
<dbReference type="Pfam" id="PF04670">
    <property type="entry name" value="Gtr1_RagA"/>
    <property type="match status" value="1"/>
</dbReference>
<evidence type="ECO:0000256" key="5">
    <source>
        <dbReference type="ARBA" id="ARBA00023134"/>
    </source>
</evidence>
<evidence type="ECO:0000256" key="9">
    <source>
        <dbReference type="SAM" id="MobiDB-lite"/>
    </source>
</evidence>
<comment type="similarity">
    <text evidence="2 8">Belongs to the GTR/RAG GTP-binding protein family.</text>
</comment>
<keyword evidence="11" id="KW-1185">Reference proteome</keyword>
<keyword evidence="4" id="KW-0378">Hydrolase</keyword>
<keyword evidence="6" id="KW-0472">Membrane</keyword>
<comment type="catalytic activity">
    <reaction evidence="7">
        <text>GTP + H2O = GDP + phosphate + H(+)</text>
        <dbReference type="Rhea" id="RHEA:19669"/>
        <dbReference type="ChEBI" id="CHEBI:15377"/>
        <dbReference type="ChEBI" id="CHEBI:15378"/>
        <dbReference type="ChEBI" id="CHEBI:37565"/>
        <dbReference type="ChEBI" id="CHEBI:43474"/>
        <dbReference type="ChEBI" id="CHEBI:58189"/>
    </reaction>
    <physiologicalReaction direction="left-to-right" evidence="7">
        <dbReference type="Rhea" id="RHEA:19670"/>
    </physiologicalReaction>
</comment>
<feature type="region of interest" description="Disordered" evidence="9">
    <location>
        <begin position="1"/>
        <end position="62"/>
    </location>
</feature>
<sequence length="402" mass="46058">MSRNDEVAEEVSDCFERRSSEAKRKSPQNFPKPDDNLMTSMNSANNEHKTRTNGDNEDLEPGNLLHADHKPRLLLMGLKRSGKSSISNVVFRKMAPHETLFLETTTTIRKEAMHSFMDFQVWDLPGQIDYLDPDFDAESIFGGVGAMIWVLDAIDNYMEPVSRLTETILHLQHSYPDIKYSVFIHKVDSLTEDFRDDTMRDVRQRITDDLYDAGLENPPITYYGTSIYDHSIFEAFSKVMQGLVPQLPTFEALLNTVSANCRFEKAYLFDVYSKVYIASDTTPVDMKAYELCADLIDIIVDMSEVYGWDRGQDQQETDRSQAVAAPSAESFVSNIKGYHLYLKEINRSALRAQVRQGFRLTIYRNLSFIGISKYSDFEISKVLVDQNMQAFQDTLLKVFPRG</sequence>
<evidence type="ECO:0000313" key="10">
    <source>
        <dbReference type="EMBL" id="CAF9918746.1"/>
    </source>
</evidence>
<dbReference type="GO" id="GO:0005634">
    <property type="term" value="C:nucleus"/>
    <property type="evidence" value="ECO:0007669"/>
    <property type="project" value="TreeGrafter"/>
</dbReference>
<dbReference type="Proteomes" id="UP000664534">
    <property type="component" value="Unassembled WGS sequence"/>
</dbReference>
<dbReference type="EMBL" id="CAJPDT010000021">
    <property type="protein sequence ID" value="CAF9918746.1"/>
    <property type="molecule type" value="Genomic_DNA"/>
</dbReference>
<dbReference type="PANTHER" id="PTHR11259:SF2">
    <property type="entry name" value="GH16429P"/>
    <property type="match status" value="1"/>
</dbReference>
<dbReference type="GO" id="GO:1990131">
    <property type="term" value="C:Gtr1-Gtr2 GTPase complex"/>
    <property type="evidence" value="ECO:0007669"/>
    <property type="project" value="UniProtKB-UniRule"/>
</dbReference>
<evidence type="ECO:0000313" key="11">
    <source>
        <dbReference type="Proteomes" id="UP000664534"/>
    </source>
</evidence>
<dbReference type="SUPFAM" id="SSF52540">
    <property type="entry name" value="P-loop containing nucleoside triphosphate hydrolases"/>
    <property type="match status" value="1"/>
</dbReference>
<dbReference type="GO" id="GO:0003924">
    <property type="term" value="F:GTPase activity"/>
    <property type="evidence" value="ECO:0007669"/>
    <property type="project" value="UniProtKB-UniRule"/>
</dbReference>
<keyword evidence="3 8" id="KW-0547">Nucleotide-binding</keyword>
<dbReference type="GO" id="GO:0012505">
    <property type="term" value="C:endomembrane system"/>
    <property type="evidence" value="ECO:0007669"/>
    <property type="project" value="UniProtKB-SubCell"/>
</dbReference>
<dbReference type="PANTHER" id="PTHR11259">
    <property type="entry name" value="RAS-RELATED GTP BINDING RAG/GTR YEAST"/>
    <property type="match status" value="1"/>
</dbReference>
<comment type="subcellular location">
    <subcellularLocation>
        <location evidence="1">Endomembrane system</location>
    </subcellularLocation>
</comment>
<reference evidence="10" key="1">
    <citation type="submission" date="2021-03" db="EMBL/GenBank/DDBJ databases">
        <authorList>
            <person name="Tagirdzhanova G."/>
        </authorList>
    </citation>
    <scope>NUCLEOTIDE SEQUENCE</scope>
</reference>
<dbReference type="InterPro" id="IPR027417">
    <property type="entry name" value="P-loop_NTPase"/>
</dbReference>
<name>A0A8H3F3P8_9LECA</name>
<dbReference type="GO" id="GO:1904263">
    <property type="term" value="P:positive regulation of TORC1 signaling"/>
    <property type="evidence" value="ECO:0007669"/>
    <property type="project" value="TreeGrafter"/>
</dbReference>
<evidence type="ECO:0000256" key="3">
    <source>
        <dbReference type="ARBA" id="ARBA00022741"/>
    </source>
</evidence>
<comment type="caution">
    <text evidence="10">The sequence shown here is derived from an EMBL/GenBank/DDBJ whole genome shotgun (WGS) entry which is preliminary data.</text>
</comment>
<dbReference type="GO" id="GO:0000329">
    <property type="term" value="C:fungal-type vacuole membrane"/>
    <property type="evidence" value="ECO:0007669"/>
    <property type="project" value="TreeGrafter"/>
</dbReference>
<proteinExistence type="inferred from homology"/>
<comment type="function">
    <text evidence="8">GTPase involved in activation of the TORC1 signaling pathway, which promotes growth and represses autophagy in nutrient-rich conditions.</text>
</comment>
<evidence type="ECO:0000256" key="8">
    <source>
        <dbReference type="RuleBase" id="RU367014"/>
    </source>
</evidence>
<dbReference type="GO" id="GO:0010507">
    <property type="term" value="P:negative regulation of autophagy"/>
    <property type="evidence" value="ECO:0007669"/>
    <property type="project" value="TreeGrafter"/>
</dbReference>
<dbReference type="FunFam" id="3.40.50.300:FF:000643">
    <property type="entry name" value="Small monomeric GTPase (Gtr2)"/>
    <property type="match status" value="1"/>
</dbReference>
<dbReference type="Gene3D" id="3.30.450.190">
    <property type="match status" value="1"/>
</dbReference>
<dbReference type="GO" id="GO:0009267">
    <property type="term" value="P:cellular response to starvation"/>
    <property type="evidence" value="ECO:0007669"/>
    <property type="project" value="TreeGrafter"/>
</dbReference>
<dbReference type="CDD" id="cd11385">
    <property type="entry name" value="RagC_like"/>
    <property type="match status" value="1"/>
</dbReference>
<organism evidence="10 11">
    <name type="scientific">Imshaugia aleurites</name>
    <dbReference type="NCBI Taxonomy" id="172621"/>
    <lineage>
        <taxon>Eukaryota</taxon>
        <taxon>Fungi</taxon>
        <taxon>Dikarya</taxon>
        <taxon>Ascomycota</taxon>
        <taxon>Pezizomycotina</taxon>
        <taxon>Lecanoromycetes</taxon>
        <taxon>OSLEUM clade</taxon>
        <taxon>Lecanoromycetidae</taxon>
        <taxon>Lecanorales</taxon>
        <taxon>Lecanorineae</taxon>
        <taxon>Parmeliaceae</taxon>
        <taxon>Imshaugia</taxon>
    </lineage>
</organism>
<accession>A0A8H3F3P8</accession>
<evidence type="ECO:0000256" key="7">
    <source>
        <dbReference type="ARBA" id="ARBA00049117"/>
    </source>
</evidence>
<dbReference type="InterPro" id="IPR039400">
    <property type="entry name" value="RagC/D"/>
</dbReference>
<dbReference type="InterPro" id="IPR006762">
    <property type="entry name" value="Gtr1_RagA"/>
</dbReference>
<keyword evidence="5 8" id="KW-0342">GTP-binding</keyword>
<evidence type="ECO:0000256" key="1">
    <source>
        <dbReference type="ARBA" id="ARBA00004308"/>
    </source>
</evidence>
<evidence type="ECO:0000256" key="2">
    <source>
        <dbReference type="ARBA" id="ARBA00007756"/>
    </source>
</evidence>
<dbReference type="OrthoDB" id="26136at2759"/>
<dbReference type="AlphaFoldDB" id="A0A8H3F3P8"/>
<gene>
    <name evidence="10" type="ORF">IMSHALPRED_004399</name>
</gene>
<protein>
    <recommendedName>
        <fullName evidence="8">GTP-binding protein</fullName>
    </recommendedName>
</protein>
<comment type="subunit">
    <text evidence="8">Component of the GSE complex.</text>
</comment>
<evidence type="ECO:0000256" key="6">
    <source>
        <dbReference type="ARBA" id="ARBA00023136"/>
    </source>
</evidence>
<feature type="compositionally biased region" description="Basic and acidic residues" evidence="9">
    <location>
        <begin position="14"/>
        <end position="24"/>
    </location>
</feature>
<dbReference type="Gene3D" id="3.40.50.300">
    <property type="entry name" value="P-loop containing nucleotide triphosphate hydrolases"/>
    <property type="match status" value="1"/>
</dbReference>